<evidence type="ECO:0000313" key="1">
    <source>
        <dbReference type="EMBL" id="KAJ2972582.1"/>
    </source>
</evidence>
<gene>
    <name evidence="1" type="ORF">NUW54_g12237</name>
</gene>
<organism evidence="1 2">
    <name type="scientific">Trametes sanguinea</name>
    <dbReference type="NCBI Taxonomy" id="158606"/>
    <lineage>
        <taxon>Eukaryota</taxon>
        <taxon>Fungi</taxon>
        <taxon>Dikarya</taxon>
        <taxon>Basidiomycota</taxon>
        <taxon>Agaricomycotina</taxon>
        <taxon>Agaricomycetes</taxon>
        <taxon>Polyporales</taxon>
        <taxon>Polyporaceae</taxon>
        <taxon>Trametes</taxon>
    </lineage>
</organism>
<accession>A0ACC1N006</accession>
<reference evidence="1" key="1">
    <citation type="submission" date="2022-08" db="EMBL/GenBank/DDBJ databases">
        <title>Genome Sequence of Pycnoporus sanguineus.</title>
        <authorList>
            <person name="Buettner E."/>
        </authorList>
    </citation>
    <scope>NUCLEOTIDE SEQUENCE</scope>
    <source>
        <strain evidence="1">CG-C14</strain>
    </source>
</reference>
<keyword evidence="2" id="KW-1185">Reference proteome</keyword>
<protein>
    <submittedName>
        <fullName evidence="1">Uncharacterized protein</fullName>
    </submittedName>
</protein>
<sequence>MNVLLENLQSDVLNRNVKISILSCFGDIAMAIGPAFEPYLAATMGVLRQAGAVQPNPLDIDLVEYVGNLRDGILEAVRRRRPLPSLF</sequence>
<evidence type="ECO:0000313" key="2">
    <source>
        <dbReference type="Proteomes" id="UP001144978"/>
    </source>
</evidence>
<name>A0ACC1N006_9APHY</name>
<dbReference type="EMBL" id="JANSHE010005122">
    <property type="protein sequence ID" value="KAJ2972582.1"/>
    <property type="molecule type" value="Genomic_DNA"/>
</dbReference>
<dbReference type="Proteomes" id="UP001144978">
    <property type="component" value="Unassembled WGS sequence"/>
</dbReference>
<comment type="caution">
    <text evidence="1">The sequence shown here is derived from an EMBL/GenBank/DDBJ whole genome shotgun (WGS) entry which is preliminary data.</text>
</comment>
<proteinExistence type="predicted"/>